<evidence type="ECO:0000259" key="3">
    <source>
        <dbReference type="Pfam" id="PF00129"/>
    </source>
</evidence>
<name>A0A672RJM9_SINGR</name>
<dbReference type="Ensembl" id="ENSSGRT00000094583.1">
    <property type="protein sequence ID" value="ENSSGRP00000088850.1"/>
    <property type="gene ID" value="ENSSGRG00000044587.1"/>
</dbReference>
<dbReference type="Gene3D" id="3.30.500.10">
    <property type="entry name" value="MHC class I-like antigen recognition-like"/>
    <property type="match status" value="1"/>
</dbReference>
<dbReference type="InParanoid" id="A0A672RJM9"/>
<dbReference type="GO" id="GO:0009897">
    <property type="term" value="C:external side of plasma membrane"/>
    <property type="evidence" value="ECO:0007669"/>
    <property type="project" value="TreeGrafter"/>
</dbReference>
<reference evidence="4" key="2">
    <citation type="submission" date="2025-09" db="UniProtKB">
        <authorList>
            <consortium name="Ensembl"/>
        </authorList>
    </citation>
    <scope>IDENTIFICATION</scope>
</reference>
<dbReference type="SUPFAM" id="SSF54452">
    <property type="entry name" value="MHC antigen-recognition domain"/>
    <property type="match status" value="1"/>
</dbReference>
<dbReference type="Pfam" id="PF00129">
    <property type="entry name" value="MHC_I"/>
    <property type="match status" value="1"/>
</dbReference>
<dbReference type="InterPro" id="IPR037055">
    <property type="entry name" value="MHC_I-like_Ag-recog_sf"/>
</dbReference>
<evidence type="ECO:0000256" key="2">
    <source>
        <dbReference type="RuleBase" id="RU004439"/>
    </source>
</evidence>
<evidence type="ECO:0000313" key="4">
    <source>
        <dbReference type="Ensembl" id="ENSSGRP00000088850.1"/>
    </source>
</evidence>
<accession>A0A672RJM9</accession>
<reference evidence="4" key="1">
    <citation type="submission" date="2025-08" db="UniProtKB">
        <authorList>
            <consortium name="Ensembl"/>
        </authorList>
    </citation>
    <scope>IDENTIFICATION</scope>
</reference>
<dbReference type="GO" id="GO:0005615">
    <property type="term" value="C:extracellular space"/>
    <property type="evidence" value="ECO:0007669"/>
    <property type="project" value="TreeGrafter"/>
</dbReference>
<dbReference type="AlphaFoldDB" id="A0A672RJM9"/>
<feature type="domain" description="MHC class I-like antigen recognition-like" evidence="3">
    <location>
        <begin position="14"/>
        <end position="147"/>
    </location>
</feature>
<organism evidence="4 5">
    <name type="scientific">Sinocyclocheilus grahami</name>
    <name type="common">Dianchi golden-line fish</name>
    <name type="synonym">Barbus grahami</name>
    <dbReference type="NCBI Taxonomy" id="75366"/>
    <lineage>
        <taxon>Eukaryota</taxon>
        <taxon>Metazoa</taxon>
        <taxon>Chordata</taxon>
        <taxon>Craniata</taxon>
        <taxon>Vertebrata</taxon>
        <taxon>Euteleostomi</taxon>
        <taxon>Actinopterygii</taxon>
        <taxon>Neopterygii</taxon>
        <taxon>Teleostei</taxon>
        <taxon>Ostariophysi</taxon>
        <taxon>Cypriniformes</taxon>
        <taxon>Cyprinidae</taxon>
        <taxon>Cyprininae</taxon>
        <taxon>Sinocyclocheilus</taxon>
    </lineage>
</organism>
<dbReference type="InterPro" id="IPR001039">
    <property type="entry name" value="MHC_I_a_a1/a2"/>
</dbReference>
<proteinExistence type="inferred from homology"/>
<dbReference type="Proteomes" id="UP000472262">
    <property type="component" value="Unassembled WGS sequence"/>
</dbReference>
<keyword evidence="1" id="KW-0325">Glycoprotein</keyword>
<evidence type="ECO:0000313" key="5">
    <source>
        <dbReference type="Proteomes" id="UP000472262"/>
    </source>
</evidence>
<dbReference type="PRINTS" id="PR01638">
    <property type="entry name" value="MHCCLASSI"/>
</dbReference>
<dbReference type="PANTHER" id="PTHR16675">
    <property type="entry name" value="MHC CLASS I-RELATED"/>
    <property type="match status" value="1"/>
</dbReference>
<dbReference type="InterPro" id="IPR011162">
    <property type="entry name" value="MHC_I/II-like_Ag-recog"/>
</dbReference>
<comment type="similarity">
    <text evidence="2">Belongs to the MHC class I family.</text>
</comment>
<dbReference type="PANTHER" id="PTHR16675:SF237">
    <property type="entry name" value="MHC CLASS I ANTIGEN TRANSCRIPT VARIANT 1-RELATED"/>
    <property type="match status" value="1"/>
</dbReference>
<dbReference type="InterPro" id="IPR011161">
    <property type="entry name" value="MHC_I-like_Ag-recog"/>
</dbReference>
<dbReference type="GO" id="GO:0006955">
    <property type="term" value="P:immune response"/>
    <property type="evidence" value="ECO:0007669"/>
    <property type="project" value="TreeGrafter"/>
</dbReference>
<evidence type="ECO:0000256" key="1">
    <source>
        <dbReference type="ARBA" id="ARBA00023180"/>
    </source>
</evidence>
<dbReference type="InterPro" id="IPR050208">
    <property type="entry name" value="MHC_class-I_related"/>
</dbReference>
<sequence>MIISKLSIIISAIHSWKAYYTGTTGLSQFPEFVALNLIDDQLMGYFDSQTNRFKGQFKWMEDNLGKDYDDQQTNILQGAAATFKNNVKVAMDRFNQTQGVHAFQFMYGCELDDDGSKRGYLQYGYDGENFLRFDKNTLTFTNKWDSTRADWIKKYGRDTLERISVALIITA</sequence>
<keyword evidence="5" id="KW-1185">Reference proteome</keyword>
<protein>
    <submittedName>
        <fullName evidence="4">Major histocompatibility complex class I UBA</fullName>
    </submittedName>
</protein>